<sequence>MASIPAGFSSLSQQIPCSRLRPLPGLLLVSLLMLLLPHPLDLLQLHPLMDHGVSSSLVEKVKLEIQDFFNLPIEEKDKLWQQPEDIEGFGQAFVRSEEQKLDWADLFYMVTLPTHLR</sequence>
<organism evidence="1 2">
    <name type="scientific">Camellia lanceoleosa</name>
    <dbReference type="NCBI Taxonomy" id="1840588"/>
    <lineage>
        <taxon>Eukaryota</taxon>
        <taxon>Viridiplantae</taxon>
        <taxon>Streptophyta</taxon>
        <taxon>Embryophyta</taxon>
        <taxon>Tracheophyta</taxon>
        <taxon>Spermatophyta</taxon>
        <taxon>Magnoliopsida</taxon>
        <taxon>eudicotyledons</taxon>
        <taxon>Gunneridae</taxon>
        <taxon>Pentapetalae</taxon>
        <taxon>asterids</taxon>
        <taxon>Ericales</taxon>
        <taxon>Theaceae</taxon>
        <taxon>Camellia</taxon>
    </lineage>
</organism>
<gene>
    <name evidence="1" type="ORF">LOK49_LG09G02185</name>
</gene>
<evidence type="ECO:0000313" key="2">
    <source>
        <dbReference type="Proteomes" id="UP001060215"/>
    </source>
</evidence>
<protein>
    <submittedName>
        <fullName evidence="1">Protein SRG1</fullName>
    </submittedName>
</protein>
<dbReference type="EMBL" id="CM045765">
    <property type="protein sequence ID" value="KAI8001562.1"/>
    <property type="molecule type" value="Genomic_DNA"/>
</dbReference>
<proteinExistence type="predicted"/>
<keyword evidence="2" id="KW-1185">Reference proteome</keyword>
<evidence type="ECO:0000313" key="1">
    <source>
        <dbReference type="EMBL" id="KAI8001562.1"/>
    </source>
</evidence>
<accession>A0ACC0GK49</accession>
<name>A0ACC0GK49_9ERIC</name>
<comment type="caution">
    <text evidence="1">The sequence shown here is derived from an EMBL/GenBank/DDBJ whole genome shotgun (WGS) entry which is preliminary data.</text>
</comment>
<reference evidence="1 2" key="1">
    <citation type="journal article" date="2022" name="Plant J.">
        <title>Chromosome-level genome of Camellia lanceoleosa provides a valuable resource for understanding genome evolution and self-incompatibility.</title>
        <authorList>
            <person name="Gong W."/>
            <person name="Xiao S."/>
            <person name="Wang L."/>
            <person name="Liao Z."/>
            <person name="Chang Y."/>
            <person name="Mo W."/>
            <person name="Hu G."/>
            <person name="Li W."/>
            <person name="Zhao G."/>
            <person name="Zhu H."/>
            <person name="Hu X."/>
            <person name="Ji K."/>
            <person name="Xiang X."/>
            <person name="Song Q."/>
            <person name="Yuan D."/>
            <person name="Jin S."/>
            <person name="Zhang L."/>
        </authorList>
    </citation>
    <scope>NUCLEOTIDE SEQUENCE [LARGE SCALE GENOMIC DNA]</scope>
    <source>
        <strain evidence="1">SQ_2022a</strain>
    </source>
</reference>
<dbReference type="Proteomes" id="UP001060215">
    <property type="component" value="Chromosome 8"/>
</dbReference>